<keyword evidence="2" id="KW-1185">Reference proteome</keyword>
<sequence length="905" mass="100075">MGNSSPIAVPLALTFHERIGNVGVPPPQRAAVNNTPYAPATTHNTGPPAPDQPAEEPGYWSMMLRPRGADAANNSQSNSQSTSLSVTGHATQVLFSTAVLHIKNSQGKLVPIHMPTEKFDVSTWNHIRNLDLADPHFYEPGPVDMLVNVSFFASALQPGLAKGEAGQPIAVSTIFGWIVMGECAPGINSLGCRSNSTSCVSVVTKDCFLVSSLSLANNIKRFWEIESVVEIPKSVSLSKNDLSCESSMEASYRRSPEGRMVVPLTFSNPQERPSFFNSREIALKRLQGLEKKFRINPQFRTAYVNFMDDYKNCGHMDEVEPPSSNDAHLVATMSKRTSNGFSLAYGMSCAPYQALWCILRLPREFSSAAPLGSAVLDRDTYVDDIVSGADSVENAIRIRQELMHILSSAHLHLRKWTSNNPRFLSELSDSDLYSEQFRNFEDAHDVSLKILGLLWLPKSDTFSFKTASLDGRYTKRSILSDIARIFGTLGLLSPVVFLAKYLMQLLWLSGVHWDDDVPKLIAKEWLKFKSQLPSLCSLSIPRRMVDSFKDIQFHGFCDASERGFCAVFYCRVVTNNNEIVVRLCCAKLKVAPLRKLSIPRLELQAAVLLSDLTVSVSHALKSFHEIVAVHAWSDSTVALTWIKSCPSRLLKSTQGYKYCWATNGNIFIRKREGGPVIAIRGTADLDRTRGLDQNDRPPSPVPPSPLNLPHPASWRADALRLTLRSPSFHNVDKFLSSLDRVLGDTKEFQNVVVIGDINIDIIGSSNNQSTDYLHMLAMHEFLPSVTVPTRNDSRGKSTEDAAIYLSNKISGFLDGGDKCVGIFLDLCKAFDTVSTDILLSKLNALGIRGIAHEWFRSYLAERRQAVKVLLGYGQSLGSAVWKCGGTLISDRFILTAAHCTRAQDL</sequence>
<organism evidence="1 2">
    <name type="scientific">Choristoneura fumiferana</name>
    <name type="common">Spruce budworm moth</name>
    <name type="synonym">Archips fumiferana</name>
    <dbReference type="NCBI Taxonomy" id="7141"/>
    <lineage>
        <taxon>Eukaryota</taxon>
        <taxon>Metazoa</taxon>
        <taxon>Ecdysozoa</taxon>
        <taxon>Arthropoda</taxon>
        <taxon>Hexapoda</taxon>
        <taxon>Insecta</taxon>
        <taxon>Pterygota</taxon>
        <taxon>Neoptera</taxon>
        <taxon>Endopterygota</taxon>
        <taxon>Lepidoptera</taxon>
        <taxon>Glossata</taxon>
        <taxon>Ditrysia</taxon>
        <taxon>Tortricoidea</taxon>
        <taxon>Tortricidae</taxon>
        <taxon>Tortricinae</taxon>
        <taxon>Choristoneura</taxon>
    </lineage>
</organism>
<dbReference type="EMBL" id="CM046126">
    <property type="protein sequence ID" value="KAI8426723.1"/>
    <property type="molecule type" value="Genomic_DNA"/>
</dbReference>
<dbReference type="Proteomes" id="UP001064048">
    <property type="component" value="Chromosome 26"/>
</dbReference>
<accession>A0ACC0JRI6</accession>
<gene>
    <name evidence="1" type="ORF">MSG28_014425</name>
</gene>
<proteinExistence type="predicted"/>
<reference evidence="1 2" key="1">
    <citation type="journal article" date="2022" name="Genome Biol. Evol.">
        <title>The Spruce Budworm Genome: Reconstructing the Evolutionary History of Antifreeze Proteins.</title>
        <authorList>
            <person name="Beliveau C."/>
            <person name="Gagne P."/>
            <person name="Picq S."/>
            <person name="Vernygora O."/>
            <person name="Keeling C.I."/>
            <person name="Pinkney K."/>
            <person name="Doucet D."/>
            <person name="Wen F."/>
            <person name="Johnston J.S."/>
            <person name="Maaroufi H."/>
            <person name="Boyle B."/>
            <person name="Laroche J."/>
            <person name="Dewar K."/>
            <person name="Juretic N."/>
            <person name="Blackburn G."/>
            <person name="Nisole A."/>
            <person name="Brunet B."/>
            <person name="Brandao M."/>
            <person name="Lumley L."/>
            <person name="Duan J."/>
            <person name="Quan G."/>
            <person name="Lucarotti C.J."/>
            <person name="Roe A.D."/>
            <person name="Sperling F.A.H."/>
            <person name="Levesque R.C."/>
            <person name="Cusson M."/>
        </authorList>
    </citation>
    <scope>NUCLEOTIDE SEQUENCE [LARGE SCALE GENOMIC DNA]</scope>
    <source>
        <strain evidence="1">Glfc:IPQL:Cfum</strain>
    </source>
</reference>
<protein>
    <submittedName>
        <fullName evidence="1">Uncharacterized protein</fullName>
    </submittedName>
</protein>
<name>A0ACC0JRI6_CHOFU</name>
<evidence type="ECO:0000313" key="1">
    <source>
        <dbReference type="EMBL" id="KAI8426723.1"/>
    </source>
</evidence>
<comment type="caution">
    <text evidence="1">The sequence shown here is derived from an EMBL/GenBank/DDBJ whole genome shotgun (WGS) entry which is preliminary data.</text>
</comment>
<evidence type="ECO:0000313" key="2">
    <source>
        <dbReference type="Proteomes" id="UP001064048"/>
    </source>
</evidence>